<feature type="region of interest" description="Disordered" evidence="1">
    <location>
        <begin position="38"/>
        <end position="57"/>
    </location>
</feature>
<evidence type="ECO:0000256" key="2">
    <source>
        <dbReference type="SAM" id="Phobius"/>
    </source>
</evidence>
<name>A0AAP0F7J9_9MAGN</name>
<dbReference type="GO" id="GO:0043069">
    <property type="term" value="P:negative regulation of programmed cell death"/>
    <property type="evidence" value="ECO:0007669"/>
    <property type="project" value="TreeGrafter"/>
</dbReference>
<dbReference type="Proteomes" id="UP001417504">
    <property type="component" value="Unassembled WGS sequence"/>
</dbReference>
<evidence type="ECO:0000313" key="3">
    <source>
        <dbReference type="EMBL" id="KAK9102893.1"/>
    </source>
</evidence>
<keyword evidence="4" id="KW-1185">Reference proteome</keyword>
<sequence>MDFYRFSLFEALTGIIIDENFQAHELLKRENLGKSEGNGRFALEQNEKKREVSDRKHDPIQVPRVSQVASMIDDHMVDENHVQGDMAILTSHAHPLSESLRRFLSFLRTRNHFSIWLVVAFLLILLLMQLSIIMLLTRAPQYNIISQLEYGRHVESKESGAETIAWFEKRITYLKEEMMMVEARLERMLLEHAMLKAQLKSLKELKRD</sequence>
<dbReference type="EMBL" id="JBBNAE010000008">
    <property type="protein sequence ID" value="KAK9102893.1"/>
    <property type="molecule type" value="Genomic_DNA"/>
</dbReference>
<feature type="compositionally biased region" description="Basic and acidic residues" evidence="1">
    <location>
        <begin position="45"/>
        <end position="57"/>
    </location>
</feature>
<evidence type="ECO:0000313" key="4">
    <source>
        <dbReference type="Proteomes" id="UP001417504"/>
    </source>
</evidence>
<keyword evidence="2" id="KW-0472">Membrane</keyword>
<gene>
    <name evidence="3" type="ORF">Sjap_020147</name>
</gene>
<proteinExistence type="predicted"/>
<reference evidence="3 4" key="1">
    <citation type="submission" date="2024-01" db="EMBL/GenBank/DDBJ databases">
        <title>Genome assemblies of Stephania.</title>
        <authorList>
            <person name="Yang L."/>
        </authorList>
    </citation>
    <scope>NUCLEOTIDE SEQUENCE [LARGE SCALE GENOMIC DNA]</scope>
    <source>
        <strain evidence="3">QJT</strain>
        <tissue evidence="3">Leaf</tissue>
    </source>
</reference>
<accession>A0AAP0F7J9</accession>
<evidence type="ECO:0000256" key="1">
    <source>
        <dbReference type="SAM" id="MobiDB-lite"/>
    </source>
</evidence>
<organism evidence="3 4">
    <name type="scientific">Stephania japonica</name>
    <dbReference type="NCBI Taxonomy" id="461633"/>
    <lineage>
        <taxon>Eukaryota</taxon>
        <taxon>Viridiplantae</taxon>
        <taxon>Streptophyta</taxon>
        <taxon>Embryophyta</taxon>
        <taxon>Tracheophyta</taxon>
        <taxon>Spermatophyta</taxon>
        <taxon>Magnoliopsida</taxon>
        <taxon>Ranunculales</taxon>
        <taxon>Menispermaceae</taxon>
        <taxon>Menispermoideae</taxon>
        <taxon>Cissampelideae</taxon>
        <taxon>Stephania</taxon>
    </lineage>
</organism>
<keyword evidence="2" id="KW-0812">Transmembrane</keyword>
<protein>
    <submittedName>
        <fullName evidence="3">Uncharacterized protein</fullName>
    </submittedName>
</protein>
<dbReference type="PANTHER" id="PTHR47666:SF1">
    <property type="entry name" value="PROTEIN VASCULAR ASSOCIATED DEATH 1, CHLOROPLASTIC"/>
    <property type="match status" value="1"/>
</dbReference>
<dbReference type="PANTHER" id="PTHR47666">
    <property type="entry name" value="PROTEIN VASCULAR ASSOCIATED DEATH 1, CHLOROPLASTIC"/>
    <property type="match status" value="1"/>
</dbReference>
<keyword evidence="2" id="KW-1133">Transmembrane helix</keyword>
<comment type="caution">
    <text evidence="3">The sequence shown here is derived from an EMBL/GenBank/DDBJ whole genome shotgun (WGS) entry which is preliminary data.</text>
</comment>
<feature type="transmembrane region" description="Helical" evidence="2">
    <location>
        <begin position="113"/>
        <end position="136"/>
    </location>
</feature>
<dbReference type="AlphaFoldDB" id="A0AAP0F7J9"/>